<feature type="transmembrane region" description="Helical" evidence="8">
    <location>
        <begin position="217"/>
        <end position="235"/>
    </location>
</feature>
<comment type="caution">
    <text evidence="9">The sequence shown here is derived from an EMBL/GenBank/DDBJ whole genome shotgun (WGS) entry which is preliminary data.</text>
</comment>
<accession>A0AAW1Q7T7</accession>
<dbReference type="Pfam" id="PF03208">
    <property type="entry name" value="PRA1"/>
    <property type="match status" value="1"/>
</dbReference>
<keyword evidence="5 8" id="KW-1133">Transmembrane helix</keyword>
<evidence type="ECO:0000256" key="4">
    <source>
        <dbReference type="ARBA" id="ARBA00022692"/>
    </source>
</evidence>
<reference evidence="9 10" key="1">
    <citation type="journal article" date="2024" name="Nat. Commun.">
        <title>Phylogenomics reveals the evolutionary origins of lichenization in chlorophyte algae.</title>
        <authorList>
            <person name="Puginier C."/>
            <person name="Libourel C."/>
            <person name="Otte J."/>
            <person name="Skaloud P."/>
            <person name="Haon M."/>
            <person name="Grisel S."/>
            <person name="Petersen M."/>
            <person name="Berrin J.G."/>
            <person name="Delaux P.M."/>
            <person name="Dal Grande F."/>
            <person name="Keller J."/>
        </authorList>
    </citation>
    <scope>NUCLEOTIDE SEQUENCE [LARGE SCALE GENOMIC DNA]</scope>
    <source>
        <strain evidence="9 10">SAG 2145</strain>
    </source>
</reference>
<keyword evidence="4 8" id="KW-0812">Transmembrane</keyword>
<name>A0AAW1Q7T7_9CHLO</name>
<protein>
    <recommendedName>
        <fullName evidence="11">PRA1 family protein</fullName>
    </recommendedName>
</protein>
<dbReference type="GO" id="GO:0016192">
    <property type="term" value="P:vesicle-mediated transport"/>
    <property type="evidence" value="ECO:0007669"/>
    <property type="project" value="UniProtKB-ARBA"/>
</dbReference>
<evidence type="ECO:0008006" key="11">
    <source>
        <dbReference type="Google" id="ProtNLM"/>
    </source>
</evidence>
<proteinExistence type="inferred from homology"/>
<evidence type="ECO:0000256" key="6">
    <source>
        <dbReference type="ARBA" id="ARBA00023136"/>
    </source>
</evidence>
<feature type="compositionally biased region" description="Basic and acidic residues" evidence="7">
    <location>
        <begin position="296"/>
        <end position="310"/>
    </location>
</feature>
<evidence type="ECO:0000256" key="8">
    <source>
        <dbReference type="SAM" id="Phobius"/>
    </source>
</evidence>
<comment type="subcellular location">
    <subcellularLocation>
        <location evidence="2">Membrane</location>
        <topology evidence="2">Multi-pass membrane protein</topology>
    </subcellularLocation>
</comment>
<feature type="compositionally biased region" description="Low complexity" evidence="7">
    <location>
        <begin position="178"/>
        <end position="204"/>
    </location>
</feature>
<feature type="region of interest" description="Disordered" evidence="7">
    <location>
        <begin position="178"/>
        <end position="207"/>
    </location>
</feature>
<dbReference type="InterPro" id="IPR004895">
    <property type="entry name" value="Prenylated_rab_accept_PRA1"/>
</dbReference>
<evidence type="ECO:0000256" key="1">
    <source>
        <dbReference type="ARBA" id="ARBA00002501"/>
    </source>
</evidence>
<dbReference type="Proteomes" id="UP001438707">
    <property type="component" value="Unassembled WGS sequence"/>
</dbReference>
<keyword evidence="10" id="KW-1185">Reference proteome</keyword>
<evidence type="ECO:0000256" key="3">
    <source>
        <dbReference type="ARBA" id="ARBA00006483"/>
    </source>
</evidence>
<comment type="similarity">
    <text evidence="3">Belongs to the PRA1 family.</text>
</comment>
<feature type="region of interest" description="Disordered" evidence="7">
    <location>
        <begin position="289"/>
        <end position="310"/>
    </location>
</feature>
<comment type="function">
    <text evidence="1">May be involved in both secretory and endocytic intracellular trafficking in the endosomal/prevacuolar compartments.</text>
</comment>
<evidence type="ECO:0000313" key="10">
    <source>
        <dbReference type="Proteomes" id="UP001438707"/>
    </source>
</evidence>
<sequence>MRRLASFGKQSSFSSSPLCPAVPLDGSETVLGLRDLDRHHRATKEAEALAELAKHARSAQQRPNHQARTQHMRYQGPYIHQLTFQDLRRQPQDWLRFIGMESHAGPCSSWAASFNVPEHLTMLAERLEENFVHFLGNYVIVTLLLFSIIMARRPWALLGCGAMGGLWLLQRRAAVSPSQQSSSTSNPSASRPAAATDSSSTPAAFQPGALSRNQDNLTAALPMLTIMGWILFIYTSCLTALLRWATLTALLALFHASFMRPASEISWSRQSGRRTLGWSLAEVYMGRPASGPGSGRLDRRSSRSYEDPGDPRKLLREINEIVFNAAGQAWLLCLRYPQEWLQQAYDLVRYPRIFLNNSTGF</sequence>
<gene>
    <name evidence="9" type="ORF">WJX74_008828</name>
</gene>
<feature type="transmembrane region" description="Helical" evidence="8">
    <location>
        <begin position="131"/>
        <end position="149"/>
    </location>
</feature>
<dbReference type="GO" id="GO:0005783">
    <property type="term" value="C:endoplasmic reticulum"/>
    <property type="evidence" value="ECO:0007669"/>
    <property type="project" value="UniProtKB-ARBA"/>
</dbReference>
<keyword evidence="6 8" id="KW-0472">Membrane</keyword>
<evidence type="ECO:0000256" key="7">
    <source>
        <dbReference type="SAM" id="MobiDB-lite"/>
    </source>
</evidence>
<evidence type="ECO:0000313" key="9">
    <source>
        <dbReference type="EMBL" id="KAK9816374.1"/>
    </source>
</evidence>
<evidence type="ECO:0000256" key="5">
    <source>
        <dbReference type="ARBA" id="ARBA00022989"/>
    </source>
</evidence>
<organism evidence="9 10">
    <name type="scientific">Apatococcus lobatus</name>
    <dbReference type="NCBI Taxonomy" id="904363"/>
    <lineage>
        <taxon>Eukaryota</taxon>
        <taxon>Viridiplantae</taxon>
        <taxon>Chlorophyta</taxon>
        <taxon>core chlorophytes</taxon>
        <taxon>Trebouxiophyceae</taxon>
        <taxon>Chlorellales</taxon>
        <taxon>Chlorellaceae</taxon>
        <taxon>Apatococcus</taxon>
    </lineage>
</organism>
<dbReference type="AlphaFoldDB" id="A0AAW1Q7T7"/>
<evidence type="ECO:0000256" key="2">
    <source>
        <dbReference type="ARBA" id="ARBA00004141"/>
    </source>
</evidence>
<dbReference type="GO" id="GO:0016020">
    <property type="term" value="C:membrane"/>
    <property type="evidence" value="ECO:0007669"/>
    <property type="project" value="UniProtKB-SubCell"/>
</dbReference>
<dbReference type="EMBL" id="JALJOS010000077">
    <property type="protein sequence ID" value="KAK9816374.1"/>
    <property type="molecule type" value="Genomic_DNA"/>
</dbReference>